<accession>A0AA88XF41</accession>
<keyword evidence="8" id="KW-1185">Reference proteome</keyword>
<keyword evidence="4" id="KW-0539">Nucleus</keyword>
<dbReference type="GO" id="GO:0005634">
    <property type="term" value="C:nucleus"/>
    <property type="evidence" value="ECO:0007669"/>
    <property type="project" value="UniProtKB-SubCell"/>
</dbReference>
<feature type="region of interest" description="Disordered" evidence="5">
    <location>
        <begin position="441"/>
        <end position="475"/>
    </location>
</feature>
<keyword evidence="3" id="KW-0804">Transcription</keyword>
<dbReference type="Pfam" id="PF23176">
    <property type="entry name" value="bHLH_LHW"/>
    <property type="match status" value="1"/>
</dbReference>
<organism evidence="7 8">
    <name type="scientific">Escallonia herrerae</name>
    <dbReference type="NCBI Taxonomy" id="1293975"/>
    <lineage>
        <taxon>Eukaryota</taxon>
        <taxon>Viridiplantae</taxon>
        <taxon>Streptophyta</taxon>
        <taxon>Embryophyta</taxon>
        <taxon>Tracheophyta</taxon>
        <taxon>Spermatophyta</taxon>
        <taxon>Magnoliopsida</taxon>
        <taxon>eudicotyledons</taxon>
        <taxon>Gunneridae</taxon>
        <taxon>Pentapetalae</taxon>
        <taxon>asterids</taxon>
        <taxon>campanulids</taxon>
        <taxon>Escalloniales</taxon>
        <taxon>Escalloniaceae</taxon>
        <taxon>Escallonia</taxon>
    </lineage>
</organism>
<comment type="subcellular location">
    <subcellularLocation>
        <location evidence="1">Nucleus</location>
    </subcellularLocation>
</comment>
<dbReference type="InterPro" id="IPR043561">
    <property type="entry name" value="LHW-like"/>
</dbReference>
<keyword evidence="2" id="KW-0805">Transcription regulation</keyword>
<dbReference type="GO" id="GO:0046983">
    <property type="term" value="F:protein dimerization activity"/>
    <property type="evidence" value="ECO:0007669"/>
    <property type="project" value="InterPro"/>
</dbReference>
<feature type="domain" description="BHLH" evidence="6">
    <location>
        <begin position="531"/>
        <end position="580"/>
    </location>
</feature>
<evidence type="ECO:0000256" key="1">
    <source>
        <dbReference type="ARBA" id="ARBA00004123"/>
    </source>
</evidence>
<feature type="compositionally biased region" description="Low complexity" evidence="5">
    <location>
        <begin position="441"/>
        <end position="458"/>
    </location>
</feature>
<name>A0AA88XF41_9ASTE</name>
<dbReference type="AlphaFoldDB" id="A0AA88XF41"/>
<dbReference type="GO" id="GO:0003700">
    <property type="term" value="F:DNA-binding transcription factor activity"/>
    <property type="evidence" value="ECO:0007669"/>
    <property type="project" value="InterPro"/>
</dbReference>
<evidence type="ECO:0000259" key="6">
    <source>
        <dbReference type="PROSITE" id="PS50888"/>
    </source>
</evidence>
<reference evidence="7" key="1">
    <citation type="submission" date="2022-12" db="EMBL/GenBank/DDBJ databases">
        <title>Draft genome assemblies for two species of Escallonia (Escalloniales).</title>
        <authorList>
            <person name="Chanderbali A."/>
            <person name="Dervinis C."/>
            <person name="Anghel I."/>
            <person name="Soltis D."/>
            <person name="Soltis P."/>
            <person name="Zapata F."/>
        </authorList>
    </citation>
    <scope>NUCLEOTIDE SEQUENCE</scope>
    <source>
        <strain evidence="7">UCBG64.0493</strain>
        <tissue evidence="7">Leaf</tissue>
    </source>
</reference>
<comment type="caution">
    <text evidence="7">The sequence shown here is derived from an EMBL/GenBank/DDBJ whole genome shotgun (WGS) entry which is preliminary data.</text>
</comment>
<evidence type="ECO:0000313" key="7">
    <source>
        <dbReference type="EMBL" id="KAK3037430.1"/>
    </source>
</evidence>
<dbReference type="Pfam" id="PF14215">
    <property type="entry name" value="bHLH-MYC_N"/>
    <property type="match status" value="1"/>
</dbReference>
<sequence>MRRFLESLCCDTPWNYAVFWKLQQQGQMLLAWEDGFCDTLDQRESLESLLDNICLNGSDEIFPFYCELTAHGGNLDGCSIGLAMACMSQVQYALGEGIVGEVAYTKNCCWLFSDQISTGQLNSELVPKTLLLVPVFPHGVLQLGSLEKVSEDLALVAYIKEKFIAYQNYMGYFIPFIKDGEFQVQLSSSVMSPLMTNLEESSAVTMDDIQSEDSKAVDHVKRQSHGMNQIIAPCEAWNSIHESRNDMMRTLDSVTANDISLQLKGSIEEPKQLHQSVSYNKLENLENNIFGLSCLEEELHALSYSNNCNRESPGEYANKMMKSCSDRDIRDEVLADKNGENTGDNKVSTSFSFPRDSELHKALGLALKRQASECLWNSSVSGEAAVGSSTLISSGDIACGTRPSAQETNGSVKRDDAEHLLEAVIANVYCTSDDNSSNITNSIKSSTASSGQVSGSSKEQSHCERSALGGEDTAPQSCVTSAFVDREKYGTTNSSFESAMCALIEQQQQQHRYNLPQARKGSKLSSASKRRARPGDQKPRPRDRQLIQDRVKELRDLVPNGAKCSIDGLLERTIKHMHFLRSVTDQADKLKQWIPREAGCNNLKQPETDGARRSGKSWVCELGSEQQICPIVVEDLEYPGHMLIEMACNDHGRFLEIAEVIHRLELTILKGVMERRSDESWAHFIVEVPRGFHRLDIFWPLMQLLQQNRSPISSKI</sequence>
<evidence type="ECO:0000256" key="5">
    <source>
        <dbReference type="SAM" id="MobiDB-lite"/>
    </source>
</evidence>
<dbReference type="InterPro" id="IPR025610">
    <property type="entry name" value="MYC/MYB_N"/>
</dbReference>
<evidence type="ECO:0000256" key="3">
    <source>
        <dbReference type="ARBA" id="ARBA00023163"/>
    </source>
</evidence>
<proteinExistence type="predicted"/>
<dbReference type="PROSITE" id="PS50888">
    <property type="entry name" value="BHLH"/>
    <property type="match status" value="1"/>
</dbReference>
<dbReference type="Proteomes" id="UP001188597">
    <property type="component" value="Unassembled WGS sequence"/>
</dbReference>
<dbReference type="PANTHER" id="PTHR46196:SF3">
    <property type="entry name" value="TRANSCRIPTION FACTOR LHW-LIKE ISOFORM X1"/>
    <property type="match status" value="1"/>
</dbReference>
<feature type="compositionally biased region" description="Basic and acidic residues" evidence="5">
    <location>
        <begin position="533"/>
        <end position="544"/>
    </location>
</feature>
<evidence type="ECO:0000256" key="4">
    <source>
        <dbReference type="ARBA" id="ARBA00023242"/>
    </source>
</evidence>
<evidence type="ECO:0000256" key="2">
    <source>
        <dbReference type="ARBA" id="ARBA00023015"/>
    </source>
</evidence>
<protein>
    <recommendedName>
        <fullName evidence="6">BHLH domain-containing protein</fullName>
    </recommendedName>
</protein>
<dbReference type="EMBL" id="JAVXUP010000122">
    <property type="protein sequence ID" value="KAK3037430.1"/>
    <property type="molecule type" value="Genomic_DNA"/>
</dbReference>
<dbReference type="PANTHER" id="PTHR46196">
    <property type="entry name" value="TRANSCRIPTION FACTOR BHLH155-LIKE ISOFORM X1-RELATED"/>
    <property type="match status" value="1"/>
</dbReference>
<feature type="region of interest" description="Disordered" evidence="5">
    <location>
        <begin position="515"/>
        <end position="544"/>
    </location>
</feature>
<evidence type="ECO:0000313" key="8">
    <source>
        <dbReference type="Proteomes" id="UP001188597"/>
    </source>
</evidence>
<dbReference type="InterPro" id="IPR011598">
    <property type="entry name" value="bHLH_dom"/>
</dbReference>
<gene>
    <name evidence="7" type="ORF">RJ639_031924</name>
</gene>